<sequence>MVLGTLLQSSTNLGIFPVPDLTDTSLAFNYVVSQIRKVQVVALCDKISPFRGFAYHHWSTHGVKQDIDTELAKLEKRLSGLEMGDFKKGRAHAELKLPARMKTKTKTDDLDLGQLSLMPPA</sequence>
<reference evidence="1 2" key="1">
    <citation type="submission" date="2019-06" db="EMBL/GenBank/DDBJ databases">
        <title>Genome Sequence of the Brown Rot Fungal Pathogen Monilinia laxa.</title>
        <authorList>
            <person name="De Miccolis Angelini R.M."/>
            <person name="Landi L."/>
            <person name="Abate D."/>
            <person name="Pollastro S."/>
            <person name="Romanazzi G."/>
            <person name="Faretra F."/>
        </authorList>
    </citation>
    <scope>NUCLEOTIDE SEQUENCE [LARGE SCALE GENOMIC DNA]</scope>
    <source>
        <strain evidence="1 2">Mlax316</strain>
    </source>
</reference>
<gene>
    <name evidence="1" type="ORF">EYC80_006974</name>
</gene>
<organism evidence="1 2">
    <name type="scientific">Monilinia laxa</name>
    <name type="common">Brown rot fungus</name>
    <name type="synonym">Sclerotinia laxa</name>
    <dbReference type="NCBI Taxonomy" id="61186"/>
    <lineage>
        <taxon>Eukaryota</taxon>
        <taxon>Fungi</taxon>
        <taxon>Dikarya</taxon>
        <taxon>Ascomycota</taxon>
        <taxon>Pezizomycotina</taxon>
        <taxon>Leotiomycetes</taxon>
        <taxon>Helotiales</taxon>
        <taxon>Sclerotiniaceae</taxon>
        <taxon>Monilinia</taxon>
    </lineage>
</organism>
<accession>A0A5N6K048</accession>
<dbReference type="EMBL" id="VIGI01000010">
    <property type="protein sequence ID" value="KAB8295027.1"/>
    <property type="molecule type" value="Genomic_DNA"/>
</dbReference>
<protein>
    <submittedName>
        <fullName evidence="1">Uncharacterized protein</fullName>
    </submittedName>
</protein>
<comment type="caution">
    <text evidence="1">The sequence shown here is derived from an EMBL/GenBank/DDBJ whole genome shotgun (WGS) entry which is preliminary data.</text>
</comment>
<evidence type="ECO:0000313" key="2">
    <source>
        <dbReference type="Proteomes" id="UP000326757"/>
    </source>
</evidence>
<dbReference type="Proteomes" id="UP000326757">
    <property type="component" value="Unassembled WGS sequence"/>
</dbReference>
<dbReference type="OrthoDB" id="5326346at2759"/>
<proteinExistence type="predicted"/>
<dbReference type="AlphaFoldDB" id="A0A5N6K048"/>
<evidence type="ECO:0000313" key="1">
    <source>
        <dbReference type="EMBL" id="KAB8295027.1"/>
    </source>
</evidence>
<keyword evidence="2" id="KW-1185">Reference proteome</keyword>
<name>A0A5N6K048_MONLA</name>